<name>A0ABY4DX12_9NEIS</name>
<protein>
    <recommendedName>
        <fullName evidence="3">Lipoprotein</fullName>
    </recommendedName>
</protein>
<evidence type="ECO:0000313" key="2">
    <source>
        <dbReference type="Proteomes" id="UP000832011"/>
    </source>
</evidence>
<evidence type="ECO:0000313" key="1">
    <source>
        <dbReference type="EMBL" id="UOO88059.1"/>
    </source>
</evidence>
<gene>
    <name evidence="1" type="ORF">LVJ82_11220</name>
</gene>
<dbReference type="EMBL" id="CP091511">
    <property type="protein sequence ID" value="UOO88059.1"/>
    <property type="molecule type" value="Genomic_DNA"/>
</dbReference>
<sequence>MKQVISLIAVGFLLAACKSGGGPVHYSAKAVNSSGQVLSSKTNITTNKEGVDLAVDTLCKANRSARQVIVETRSGKPIEGSPFRCR</sequence>
<dbReference type="RefSeq" id="WP_058356506.1">
    <property type="nucleotide sequence ID" value="NZ_CABKVG010000009.1"/>
</dbReference>
<accession>A0ABY4DX12</accession>
<evidence type="ECO:0008006" key="3">
    <source>
        <dbReference type="Google" id="ProtNLM"/>
    </source>
</evidence>
<proteinExistence type="predicted"/>
<keyword evidence="2" id="KW-1185">Reference proteome</keyword>
<organism evidence="1 2">
    <name type="scientific">Vitreoscilla massiliensis</name>
    <dbReference type="NCBI Taxonomy" id="1689272"/>
    <lineage>
        <taxon>Bacteria</taxon>
        <taxon>Pseudomonadati</taxon>
        <taxon>Pseudomonadota</taxon>
        <taxon>Betaproteobacteria</taxon>
        <taxon>Neisseriales</taxon>
        <taxon>Neisseriaceae</taxon>
        <taxon>Vitreoscilla</taxon>
    </lineage>
</organism>
<reference evidence="1 2" key="1">
    <citation type="journal article" date="2022" name="Res Sq">
        <title>Evolution of multicellular longitudinally dividing oral cavity symbionts (Neisseriaceae).</title>
        <authorList>
            <person name="Nyongesa S."/>
            <person name="Weber P."/>
            <person name="Bernet E."/>
            <person name="Pullido F."/>
            <person name="Nieckarz M."/>
            <person name="Delaby M."/>
            <person name="Nieves C."/>
            <person name="Viehboeck T."/>
            <person name="Krause N."/>
            <person name="Rivera-Millot A."/>
            <person name="Nakamura A."/>
            <person name="Vischer N."/>
            <person name="VanNieuwenhze M."/>
            <person name="Brun Y."/>
            <person name="Cava F."/>
            <person name="Bulgheresi S."/>
            <person name="Veyrier F."/>
        </authorList>
    </citation>
    <scope>NUCLEOTIDE SEQUENCE [LARGE SCALE GENOMIC DNA]</scope>
    <source>
        <strain evidence="1 2">SN4</strain>
    </source>
</reference>
<dbReference type="PROSITE" id="PS51257">
    <property type="entry name" value="PROKAR_LIPOPROTEIN"/>
    <property type="match status" value="1"/>
</dbReference>
<dbReference type="Proteomes" id="UP000832011">
    <property type="component" value="Chromosome"/>
</dbReference>